<feature type="signal peptide" evidence="1">
    <location>
        <begin position="1"/>
        <end position="17"/>
    </location>
</feature>
<protein>
    <submittedName>
        <fullName evidence="3">Transforming growth factor induced protein</fullName>
    </submittedName>
</protein>
<dbReference type="eggNOG" id="COG2335">
    <property type="taxonomic scope" value="Bacteria"/>
</dbReference>
<dbReference type="OrthoDB" id="9800666at2"/>
<dbReference type="Pfam" id="PF04832">
    <property type="entry name" value="SOUL"/>
    <property type="match status" value="1"/>
</dbReference>
<dbReference type="FunFam" id="2.30.180.10:FF:000032">
    <property type="entry name" value="Fasciclin domain-containing protein, putative"/>
    <property type="match status" value="1"/>
</dbReference>
<keyword evidence="4" id="KW-1185">Reference proteome</keyword>
<accession>A6DP45</accession>
<evidence type="ECO:0000256" key="1">
    <source>
        <dbReference type="SAM" id="SignalP"/>
    </source>
</evidence>
<evidence type="ECO:0000313" key="4">
    <source>
        <dbReference type="Proteomes" id="UP000004947"/>
    </source>
</evidence>
<dbReference type="PANTHER" id="PTHR10900:SF77">
    <property type="entry name" value="FI19380P1"/>
    <property type="match status" value="1"/>
</dbReference>
<dbReference type="Gene3D" id="3.20.80.10">
    <property type="entry name" value="Regulatory factor, effector binding domain"/>
    <property type="match status" value="1"/>
</dbReference>
<dbReference type="InterPro" id="IPR000782">
    <property type="entry name" value="FAS1_domain"/>
</dbReference>
<dbReference type="PANTHER" id="PTHR10900">
    <property type="entry name" value="PERIOSTIN-RELATED"/>
    <property type="match status" value="1"/>
</dbReference>
<dbReference type="PROSITE" id="PS50213">
    <property type="entry name" value="FAS1"/>
    <property type="match status" value="1"/>
</dbReference>
<dbReference type="GO" id="GO:0005615">
    <property type="term" value="C:extracellular space"/>
    <property type="evidence" value="ECO:0007669"/>
    <property type="project" value="TreeGrafter"/>
</dbReference>
<sequence length="424" mass="46802">MYKILLMISLAVLTASASEKNNIYATASASGNFKILLAAVDAACLSEVLKGEGELTVLAPTDQAFGRLAPGTVEDLLKPENKQKLIDILKFHVISGVFKANDLFAEELYTLQGQSLKTNVKDGQLFIDKAKIIANDISTSNGVIHVIDQVLLPQAEMANKEKMTKLIESAIEKGVRLYNSGEHQSCVDVYSLALESLLYWNQGTFNNDLKKSIKRALSESKNHHKADNNAWALRKLLNKAYGVLSQEMETKTMTSSFKPIIESNLPKGFPDPGPVNQVVLKEYPAYRAAQADSSGQSSTFMKLFYHIKKSGISMTAPVEMQLDTEGQSRKNMAFLYANQNIGSTGEKGNGVEVVDLPAQAYLSIGIRGSESKQKIAEAIEKIEAYLLEKNQWEVTGEPRLLGYNSPMVPRENRYWEVQLPVSSK</sequence>
<gene>
    <name evidence="3" type="ORF">LNTAR_02177</name>
</gene>
<dbReference type="InterPro" id="IPR050904">
    <property type="entry name" value="Adhesion/Biosynth-related"/>
</dbReference>
<dbReference type="RefSeq" id="WP_007279628.1">
    <property type="nucleotide sequence ID" value="NZ_ABCK01000015.1"/>
</dbReference>
<organism evidence="3 4">
    <name type="scientific">Lentisphaera araneosa HTCC2155</name>
    <dbReference type="NCBI Taxonomy" id="313628"/>
    <lineage>
        <taxon>Bacteria</taxon>
        <taxon>Pseudomonadati</taxon>
        <taxon>Lentisphaerota</taxon>
        <taxon>Lentisphaeria</taxon>
        <taxon>Lentisphaerales</taxon>
        <taxon>Lentisphaeraceae</taxon>
        <taxon>Lentisphaera</taxon>
    </lineage>
</organism>
<dbReference type="Proteomes" id="UP000004947">
    <property type="component" value="Unassembled WGS sequence"/>
</dbReference>
<dbReference type="GO" id="GO:0007155">
    <property type="term" value="P:cell adhesion"/>
    <property type="evidence" value="ECO:0007669"/>
    <property type="project" value="TreeGrafter"/>
</dbReference>
<dbReference type="InterPro" id="IPR036378">
    <property type="entry name" value="FAS1_dom_sf"/>
</dbReference>
<name>A6DP45_9BACT</name>
<dbReference type="Gene3D" id="2.30.180.10">
    <property type="entry name" value="FAS1 domain"/>
    <property type="match status" value="1"/>
</dbReference>
<feature type="chain" id="PRO_5002694596" evidence="1">
    <location>
        <begin position="18"/>
        <end position="424"/>
    </location>
</feature>
<dbReference type="SUPFAM" id="SSF82153">
    <property type="entry name" value="FAS1 domain"/>
    <property type="match status" value="1"/>
</dbReference>
<keyword evidence="1" id="KW-0732">Signal</keyword>
<dbReference type="SUPFAM" id="SSF55136">
    <property type="entry name" value="Probable bacterial effector-binding domain"/>
    <property type="match status" value="1"/>
</dbReference>
<dbReference type="EMBL" id="ABCK01000015">
    <property type="protein sequence ID" value="EDM26577.1"/>
    <property type="molecule type" value="Genomic_DNA"/>
</dbReference>
<dbReference type="SMART" id="SM00554">
    <property type="entry name" value="FAS1"/>
    <property type="match status" value="1"/>
</dbReference>
<dbReference type="GO" id="GO:0031012">
    <property type="term" value="C:extracellular matrix"/>
    <property type="evidence" value="ECO:0007669"/>
    <property type="project" value="TreeGrafter"/>
</dbReference>
<dbReference type="GO" id="GO:0050839">
    <property type="term" value="F:cell adhesion molecule binding"/>
    <property type="evidence" value="ECO:0007669"/>
    <property type="project" value="TreeGrafter"/>
</dbReference>
<comment type="caution">
    <text evidence="3">The sequence shown here is derived from an EMBL/GenBank/DDBJ whole genome shotgun (WGS) entry which is preliminary data.</text>
</comment>
<reference evidence="3 4" key="1">
    <citation type="journal article" date="2010" name="J. Bacteriol.">
        <title>Genome sequence of Lentisphaera araneosa HTCC2155T, the type species of the order Lentisphaerales in the phylum Lentisphaerae.</title>
        <authorList>
            <person name="Thrash J.C."/>
            <person name="Cho J.C."/>
            <person name="Vergin K.L."/>
            <person name="Morris R.M."/>
            <person name="Giovannoni S.J."/>
        </authorList>
    </citation>
    <scope>NUCLEOTIDE SEQUENCE [LARGE SCALE GENOMIC DNA]</scope>
    <source>
        <strain evidence="3 4">HTCC2155</strain>
    </source>
</reference>
<dbReference type="AlphaFoldDB" id="A6DP45"/>
<proteinExistence type="predicted"/>
<dbReference type="InterPro" id="IPR011256">
    <property type="entry name" value="Reg_factor_effector_dom_sf"/>
</dbReference>
<dbReference type="eggNOG" id="COG4978">
    <property type="taxonomic scope" value="Bacteria"/>
</dbReference>
<dbReference type="InterPro" id="IPR006917">
    <property type="entry name" value="SOUL_heme-bd"/>
</dbReference>
<feature type="domain" description="FAS1" evidence="2">
    <location>
        <begin position="20"/>
        <end position="151"/>
    </location>
</feature>
<dbReference type="GO" id="GO:0030198">
    <property type="term" value="P:extracellular matrix organization"/>
    <property type="evidence" value="ECO:0007669"/>
    <property type="project" value="TreeGrafter"/>
</dbReference>
<dbReference type="Pfam" id="PF02469">
    <property type="entry name" value="Fasciclin"/>
    <property type="match status" value="1"/>
</dbReference>
<dbReference type="STRING" id="313628.LNTAR_02177"/>
<evidence type="ECO:0000259" key="2">
    <source>
        <dbReference type="PROSITE" id="PS50213"/>
    </source>
</evidence>
<evidence type="ECO:0000313" key="3">
    <source>
        <dbReference type="EMBL" id="EDM26577.1"/>
    </source>
</evidence>